<organism evidence="2 3">
    <name type="scientific">Staphylococcus equorum</name>
    <dbReference type="NCBI Taxonomy" id="246432"/>
    <lineage>
        <taxon>Bacteria</taxon>
        <taxon>Bacillati</taxon>
        <taxon>Bacillota</taxon>
        <taxon>Bacilli</taxon>
        <taxon>Bacillales</taxon>
        <taxon>Staphylococcaceae</taxon>
        <taxon>Staphylococcus</taxon>
    </lineage>
</organism>
<protein>
    <submittedName>
        <fullName evidence="2">Uncharacterized protein</fullName>
    </submittedName>
</protein>
<dbReference type="RefSeq" id="WP_069854303.1">
    <property type="nucleotide sequence ID" value="NZ_LNPX01000004.1"/>
</dbReference>
<comment type="caution">
    <text evidence="2">The sequence shown here is derived from an EMBL/GenBank/DDBJ whole genome shotgun (WGS) entry which is preliminary data.</text>
</comment>
<reference evidence="3" key="1">
    <citation type="submission" date="2015-11" db="EMBL/GenBank/DDBJ databases">
        <title>Genomic diversity of Staphylococcus saprophyticus strains from urinary tract infections, animal surfaces, and fermented foods.</title>
        <authorList>
            <person name="Wolfe B.E."/>
        </authorList>
    </citation>
    <scope>NUCLEOTIDE SEQUENCE [LARGE SCALE GENOMIC DNA]</scope>
    <source>
        <strain evidence="3">738_7</strain>
    </source>
</reference>
<feature type="region of interest" description="Disordered" evidence="1">
    <location>
        <begin position="44"/>
        <end position="67"/>
    </location>
</feature>
<proteinExistence type="predicted"/>
<dbReference type="EMBL" id="LNPX01000004">
    <property type="protein sequence ID" value="OEK58903.1"/>
    <property type="molecule type" value="Genomic_DNA"/>
</dbReference>
<dbReference type="Proteomes" id="UP000095464">
    <property type="component" value="Unassembled WGS sequence"/>
</dbReference>
<evidence type="ECO:0000313" key="3">
    <source>
        <dbReference type="Proteomes" id="UP000095464"/>
    </source>
</evidence>
<dbReference type="AlphaFoldDB" id="A0AAP7IGE4"/>
<name>A0AAP7IGE4_9STAP</name>
<feature type="compositionally biased region" description="Basic and acidic residues" evidence="1">
    <location>
        <begin position="56"/>
        <end position="67"/>
    </location>
</feature>
<evidence type="ECO:0000313" key="2">
    <source>
        <dbReference type="EMBL" id="OEK58903.1"/>
    </source>
</evidence>
<evidence type="ECO:0000256" key="1">
    <source>
        <dbReference type="SAM" id="MobiDB-lite"/>
    </source>
</evidence>
<sequence>MGALFRFETLVAPKSRVRDILLGMVEDEDSSRYFESDMYRGDFGDSSVRPSPSFEDDTKSSKKKESNTEKFANEKFCEFEKYVIHYALVGTEGYIAYEQPRVSLEPNTRLKKDEIFTLKYKDDNPFFESPNNTAGRFENITSMKKYITNHYNVQSLVGASIYKYNKRLGTQSKVGNLVSKSRTYKNKPQTLPKKYVKLDKVVNVAYGGWCPY</sequence>
<accession>A0AAP7IGE4</accession>
<gene>
    <name evidence="2" type="ORF">ASS94_00850</name>
</gene>